<gene>
    <name evidence="3" type="ORF">J2S04_001486</name>
</gene>
<keyword evidence="3" id="KW-0378">Hydrolase</keyword>
<evidence type="ECO:0000313" key="4">
    <source>
        <dbReference type="Proteomes" id="UP001229209"/>
    </source>
</evidence>
<dbReference type="InterPro" id="IPR008490">
    <property type="entry name" value="Transposase_InsH_N"/>
</dbReference>
<feature type="domain" description="Transposase InsH N-terminal" evidence="2">
    <location>
        <begin position="2"/>
        <end position="27"/>
    </location>
</feature>
<accession>A0ABT9LW92</accession>
<evidence type="ECO:0000256" key="1">
    <source>
        <dbReference type="SAM" id="MobiDB-lite"/>
    </source>
</evidence>
<evidence type="ECO:0000259" key="2">
    <source>
        <dbReference type="Pfam" id="PF05598"/>
    </source>
</evidence>
<feature type="region of interest" description="Disordered" evidence="1">
    <location>
        <begin position="102"/>
        <end position="133"/>
    </location>
</feature>
<name>A0ABT9LW92_9BACL</name>
<proteinExistence type="predicted"/>
<dbReference type="EMBL" id="JAURUO010000007">
    <property type="protein sequence ID" value="MDP9728536.1"/>
    <property type="molecule type" value="Genomic_DNA"/>
</dbReference>
<organism evidence="3 4">
    <name type="scientific">Alicyclobacillus tolerans</name>
    <dbReference type="NCBI Taxonomy" id="90970"/>
    <lineage>
        <taxon>Bacteria</taxon>
        <taxon>Bacillati</taxon>
        <taxon>Bacillota</taxon>
        <taxon>Bacilli</taxon>
        <taxon>Bacillales</taxon>
        <taxon>Alicyclobacillaceae</taxon>
        <taxon>Alicyclobacillus</taxon>
    </lineage>
</organism>
<reference evidence="3 4" key="1">
    <citation type="submission" date="2023-07" db="EMBL/GenBank/DDBJ databases">
        <title>Genomic Encyclopedia of Type Strains, Phase IV (KMG-IV): sequencing the most valuable type-strain genomes for metagenomic binning, comparative biology and taxonomic classification.</title>
        <authorList>
            <person name="Goeker M."/>
        </authorList>
    </citation>
    <scope>NUCLEOTIDE SEQUENCE [LARGE SCALE GENOMIC DNA]</scope>
    <source>
        <strain evidence="3 4">DSM 25924</strain>
    </source>
</reference>
<dbReference type="Pfam" id="PF05598">
    <property type="entry name" value="DUF772"/>
    <property type="match status" value="1"/>
</dbReference>
<dbReference type="Proteomes" id="UP001229209">
    <property type="component" value="Unassembled WGS sequence"/>
</dbReference>
<keyword evidence="3" id="KW-0645">Protease</keyword>
<dbReference type="GO" id="GO:0006508">
    <property type="term" value="P:proteolysis"/>
    <property type="evidence" value="ECO:0007669"/>
    <property type="project" value="UniProtKB-KW"/>
</dbReference>
<evidence type="ECO:0000313" key="3">
    <source>
        <dbReference type="EMBL" id="MDP9728536.1"/>
    </source>
</evidence>
<feature type="compositionally biased region" description="Basic residues" evidence="1">
    <location>
        <begin position="104"/>
        <end position="116"/>
    </location>
</feature>
<keyword evidence="4" id="KW-1185">Reference proteome</keyword>
<sequence length="133" mass="15174">MKTNVAYRWFLGLKLTDRVPNHTTLSCNWSIRLAGTGIFQDNFDEIVLQGMKHRLISGRVLMTDSTHMKANANKHKFERKVVEEKVKGYLAEIDLAIAAERSAHQKKPLSPRKKTSKEREVKVSLTDADSGYM</sequence>
<dbReference type="GO" id="GO:0008233">
    <property type="term" value="F:peptidase activity"/>
    <property type="evidence" value="ECO:0007669"/>
    <property type="project" value="UniProtKB-KW"/>
</dbReference>
<protein>
    <submittedName>
        <fullName evidence="3">Aspartyl protease</fullName>
    </submittedName>
</protein>
<comment type="caution">
    <text evidence="3">The sequence shown here is derived from an EMBL/GenBank/DDBJ whole genome shotgun (WGS) entry which is preliminary data.</text>
</comment>